<keyword evidence="3" id="KW-0731">Sigma factor</keyword>
<dbReference type="InterPro" id="IPR013325">
    <property type="entry name" value="RNA_pol_sigma_r2"/>
</dbReference>
<dbReference type="AlphaFoldDB" id="A0A4Z0GWI4"/>
<dbReference type="Gene3D" id="1.10.10.10">
    <property type="entry name" value="Winged helix-like DNA-binding domain superfamily/Winged helix DNA-binding domain"/>
    <property type="match status" value="1"/>
</dbReference>
<dbReference type="EMBL" id="SRJC01000005">
    <property type="protein sequence ID" value="TGB01660.1"/>
    <property type="molecule type" value="Genomic_DNA"/>
</dbReference>
<evidence type="ECO:0000259" key="6">
    <source>
        <dbReference type="Pfam" id="PF08281"/>
    </source>
</evidence>
<dbReference type="InterPro" id="IPR013249">
    <property type="entry name" value="RNA_pol_sigma70_r4_t2"/>
</dbReference>
<proteinExistence type="inferred from homology"/>
<evidence type="ECO:0000313" key="8">
    <source>
        <dbReference type="Proteomes" id="UP000297982"/>
    </source>
</evidence>
<evidence type="ECO:0000256" key="5">
    <source>
        <dbReference type="ARBA" id="ARBA00023163"/>
    </source>
</evidence>
<evidence type="ECO:0000256" key="1">
    <source>
        <dbReference type="ARBA" id="ARBA00010641"/>
    </source>
</evidence>
<feature type="domain" description="RNA polymerase sigma factor 70 region 4 type 2" evidence="6">
    <location>
        <begin position="88"/>
        <end position="139"/>
    </location>
</feature>
<dbReference type="PANTHER" id="PTHR43133:SF8">
    <property type="entry name" value="RNA POLYMERASE SIGMA FACTOR HI_1459-RELATED"/>
    <property type="match status" value="1"/>
</dbReference>
<sequence>MSFTKQQVEELNKFGRWVTKNGWDADDLVQEAAAKSLEKYGDQENVALYKQMMKNGWIDIMRKRSREWLVDQLPEERDLSGLEYYEEVVDQLLSQLTEKQAVLFFLKESFHYQTKELASMFQMSDESVKALLHRARRRLNQPEIRSIDPIEPEVKETLERMLVKALQENDPTELFDELPKLHLFPSLSKSTSFSPMCLAA</sequence>
<keyword evidence="4" id="KW-0238">DNA-binding</keyword>
<dbReference type="GO" id="GO:0016987">
    <property type="term" value="F:sigma factor activity"/>
    <property type="evidence" value="ECO:0007669"/>
    <property type="project" value="UniProtKB-KW"/>
</dbReference>
<dbReference type="PANTHER" id="PTHR43133">
    <property type="entry name" value="RNA POLYMERASE ECF-TYPE SIGMA FACTO"/>
    <property type="match status" value="1"/>
</dbReference>
<accession>A0A4Z0GWI4</accession>
<keyword evidence="8" id="KW-1185">Reference proteome</keyword>
<dbReference type="Proteomes" id="UP000297982">
    <property type="component" value="Unassembled WGS sequence"/>
</dbReference>
<dbReference type="SUPFAM" id="SSF88946">
    <property type="entry name" value="Sigma2 domain of RNA polymerase sigma factors"/>
    <property type="match status" value="1"/>
</dbReference>
<dbReference type="RefSeq" id="WP_135328349.1">
    <property type="nucleotide sequence ID" value="NZ_SRJC01000005.1"/>
</dbReference>
<protein>
    <recommendedName>
        <fullName evidence="6">RNA polymerase sigma factor 70 region 4 type 2 domain-containing protein</fullName>
    </recommendedName>
</protein>
<dbReference type="InterPro" id="IPR039425">
    <property type="entry name" value="RNA_pol_sigma-70-like"/>
</dbReference>
<keyword evidence="5" id="KW-0804">Transcription</keyword>
<evidence type="ECO:0000256" key="3">
    <source>
        <dbReference type="ARBA" id="ARBA00023082"/>
    </source>
</evidence>
<dbReference type="SUPFAM" id="SSF88659">
    <property type="entry name" value="Sigma3 and sigma4 domains of RNA polymerase sigma factors"/>
    <property type="match status" value="1"/>
</dbReference>
<reference evidence="7 8" key="1">
    <citation type="journal article" date="2003" name="Int. J. Syst. Evol. Microbiol.">
        <title>Halobacillus salinus sp. nov., isolated from a salt lake on the coast of the East Sea in Korea.</title>
        <authorList>
            <person name="Yoon J.H."/>
            <person name="Kang K.H."/>
            <person name="Park Y.H."/>
        </authorList>
    </citation>
    <scope>NUCLEOTIDE SEQUENCE [LARGE SCALE GENOMIC DNA]</scope>
    <source>
        <strain evidence="7 8">HSL-3</strain>
    </source>
</reference>
<dbReference type="GO" id="GO:0006352">
    <property type="term" value="P:DNA-templated transcription initiation"/>
    <property type="evidence" value="ECO:0007669"/>
    <property type="project" value="InterPro"/>
</dbReference>
<comment type="similarity">
    <text evidence="1">Belongs to the sigma-70 factor family. ECF subfamily.</text>
</comment>
<dbReference type="Pfam" id="PF08281">
    <property type="entry name" value="Sigma70_r4_2"/>
    <property type="match status" value="1"/>
</dbReference>
<evidence type="ECO:0000256" key="4">
    <source>
        <dbReference type="ARBA" id="ARBA00023125"/>
    </source>
</evidence>
<evidence type="ECO:0000313" key="7">
    <source>
        <dbReference type="EMBL" id="TGB01660.1"/>
    </source>
</evidence>
<comment type="caution">
    <text evidence="7">The sequence shown here is derived from an EMBL/GenBank/DDBJ whole genome shotgun (WGS) entry which is preliminary data.</text>
</comment>
<dbReference type="GO" id="GO:0003677">
    <property type="term" value="F:DNA binding"/>
    <property type="evidence" value="ECO:0007669"/>
    <property type="project" value="UniProtKB-KW"/>
</dbReference>
<gene>
    <name evidence="7" type="ORF">E4663_16015</name>
</gene>
<organism evidence="7 8">
    <name type="scientific">Halobacillus salinus</name>
    <dbReference type="NCBI Taxonomy" id="192814"/>
    <lineage>
        <taxon>Bacteria</taxon>
        <taxon>Bacillati</taxon>
        <taxon>Bacillota</taxon>
        <taxon>Bacilli</taxon>
        <taxon>Bacillales</taxon>
        <taxon>Bacillaceae</taxon>
        <taxon>Halobacillus</taxon>
    </lineage>
</organism>
<name>A0A4Z0GWI4_9BACI</name>
<keyword evidence="2" id="KW-0805">Transcription regulation</keyword>
<evidence type="ECO:0000256" key="2">
    <source>
        <dbReference type="ARBA" id="ARBA00023015"/>
    </source>
</evidence>
<dbReference type="InterPro" id="IPR013324">
    <property type="entry name" value="RNA_pol_sigma_r3/r4-like"/>
</dbReference>
<dbReference type="InterPro" id="IPR036388">
    <property type="entry name" value="WH-like_DNA-bd_sf"/>
</dbReference>